<dbReference type="Proteomes" id="UP001576726">
    <property type="component" value="Unassembled WGS sequence"/>
</dbReference>
<evidence type="ECO:0000313" key="2">
    <source>
        <dbReference type="EMBL" id="MFB2651406.1"/>
    </source>
</evidence>
<gene>
    <name evidence="2" type="ORF">ACE02L_01445</name>
</gene>
<protein>
    <submittedName>
        <fullName evidence="2">Uncharacterized protein</fullName>
    </submittedName>
</protein>
<keyword evidence="1" id="KW-0472">Membrane</keyword>
<feature type="transmembrane region" description="Helical" evidence="1">
    <location>
        <begin position="105"/>
        <end position="127"/>
    </location>
</feature>
<feature type="transmembrane region" description="Helical" evidence="1">
    <location>
        <begin position="56"/>
        <end position="75"/>
    </location>
</feature>
<evidence type="ECO:0000313" key="3">
    <source>
        <dbReference type="Proteomes" id="UP001576726"/>
    </source>
</evidence>
<feature type="transmembrane region" description="Helical" evidence="1">
    <location>
        <begin position="12"/>
        <end position="36"/>
    </location>
</feature>
<comment type="caution">
    <text evidence="2">The sequence shown here is derived from an EMBL/GenBank/DDBJ whole genome shotgun (WGS) entry which is preliminary data.</text>
</comment>
<dbReference type="RefSeq" id="WP_374915733.1">
    <property type="nucleotide sequence ID" value="NZ_JBHFGJ010000001.1"/>
</dbReference>
<keyword evidence="1" id="KW-0812">Transmembrane</keyword>
<organism evidence="2 3">
    <name type="scientific">Shewanella seohaensis</name>
    <dbReference type="NCBI Taxonomy" id="755175"/>
    <lineage>
        <taxon>Bacteria</taxon>
        <taxon>Pseudomonadati</taxon>
        <taxon>Pseudomonadota</taxon>
        <taxon>Gammaproteobacteria</taxon>
        <taxon>Alteromonadales</taxon>
        <taxon>Shewanellaceae</taxon>
        <taxon>Shewanella</taxon>
    </lineage>
</organism>
<sequence length="134" mass="14882">MKNGGMISRVIKITLATIFCYIVYLVVSSGVFFLMANFHIGKLSDEAGFEVYIFEYVGLVTSFAISSVALAILMINIKLKSIDSLFVASLLILFNELVIKANRHGLTDIVVIAIVTPLVVFSVYKYFSKNEFLP</sequence>
<dbReference type="EMBL" id="JBHFGJ010000001">
    <property type="protein sequence ID" value="MFB2651406.1"/>
    <property type="molecule type" value="Genomic_DNA"/>
</dbReference>
<name>A0ABV4VQS3_9GAMM</name>
<accession>A0ABV4VQS3</accession>
<keyword evidence="3" id="KW-1185">Reference proteome</keyword>
<evidence type="ECO:0000256" key="1">
    <source>
        <dbReference type="SAM" id="Phobius"/>
    </source>
</evidence>
<reference evidence="2 3" key="1">
    <citation type="submission" date="2024-09" db="EMBL/GenBank/DDBJ databases">
        <authorList>
            <person name="Zhang Y."/>
        </authorList>
    </citation>
    <scope>NUCLEOTIDE SEQUENCE [LARGE SCALE GENOMIC DNA]</scope>
    <source>
        <strain evidence="2 3">SH314</strain>
    </source>
</reference>
<proteinExistence type="predicted"/>
<feature type="transmembrane region" description="Helical" evidence="1">
    <location>
        <begin position="82"/>
        <end position="99"/>
    </location>
</feature>
<keyword evidence="1" id="KW-1133">Transmembrane helix</keyword>